<gene>
    <name evidence="1" type="ORF">ACY05_00775</name>
</gene>
<keyword evidence="2" id="KW-1185">Reference proteome</keyword>
<organism evidence="1 2">
    <name type="scientific">Sterolibacterium denitrificans</name>
    <dbReference type="NCBI Taxonomy" id="157592"/>
    <lineage>
        <taxon>Bacteria</taxon>
        <taxon>Pseudomonadati</taxon>
        <taxon>Pseudomonadota</taxon>
        <taxon>Betaproteobacteria</taxon>
        <taxon>Nitrosomonadales</taxon>
        <taxon>Sterolibacteriaceae</taxon>
        <taxon>Sterolibacterium</taxon>
    </lineage>
</organism>
<dbReference type="RefSeq" id="WP_067169455.1">
    <property type="nucleotide sequence ID" value="NZ_LFZK01000001.1"/>
</dbReference>
<name>A0A656Z845_9PROT</name>
<dbReference type="Proteomes" id="UP000243416">
    <property type="component" value="Unassembled WGS sequence"/>
</dbReference>
<reference evidence="1 2" key="1">
    <citation type="journal article" date="2016" name="ISME J.">
        <title>Integrated multi-omics analyses reveal the biochemical mechanisms and phylogenetic relevance of anaerobic androgen biodegradation in the environment.</title>
        <authorList>
            <person name="Yang F.C."/>
            <person name="Chen Y.L."/>
            <person name="Tang S.L."/>
            <person name="Yu C.P."/>
            <person name="Wang P.H."/>
            <person name="Ismail W."/>
            <person name="Wang C.H."/>
            <person name="Ding J.Y."/>
            <person name="Yang C.Y."/>
            <person name="Yang C.Y."/>
            <person name="Chiang Y.R."/>
        </authorList>
    </citation>
    <scope>NUCLEOTIDE SEQUENCE [LARGE SCALE GENOMIC DNA]</scope>
    <source>
        <strain evidence="1 2">DSM 13999</strain>
    </source>
</reference>
<dbReference type="EMBL" id="LFZK01000001">
    <property type="protein sequence ID" value="KYC29142.1"/>
    <property type="molecule type" value="Genomic_DNA"/>
</dbReference>
<dbReference type="AlphaFoldDB" id="A0A656Z845"/>
<evidence type="ECO:0000313" key="2">
    <source>
        <dbReference type="Proteomes" id="UP000243416"/>
    </source>
</evidence>
<sequence length="75" mass="7544">MAIKTEASIARLGLLLAGLVSSPLAQACGYTGGGGIESLLSPDGLIDIAILALLLGAAYAAAPELLQRLGLRRRG</sequence>
<proteinExistence type="predicted"/>
<accession>A0A656Z845</accession>
<evidence type="ECO:0000313" key="1">
    <source>
        <dbReference type="EMBL" id="KYC29142.1"/>
    </source>
</evidence>
<protein>
    <submittedName>
        <fullName evidence="1">Uncharacterized protein</fullName>
    </submittedName>
</protein>
<dbReference type="PROSITE" id="PS51257">
    <property type="entry name" value="PROKAR_LIPOPROTEIN"/>
    <property type="match status" value="1"/>
</dbReference>
<comment type="caution">
    <text evidence="1">The sequence shown here is derived from an EMBL/GenBank/DDBJ whole genome shotgun (WGS) entry which is preliminary data.</text>
</comment>